<evidence type="ECO:0000256" key="5">
    <source>
        <dbReference type="ARBA" id="ARBA00011973"/>
    </source>
</evidence>
<dbReference type="SUPFAM" id="SSF54826">
    <property type="entry name" value="Enolase N-terminal domain-like"/>
    <property type="match status" value="1"/>
</dbReference>
<dbReference type="EMBL" id="JAVRRT010000001">
    <property type="protein sequence ID" value="KAK5175409.1"/>
    <property type="molecule type" value="Genomic_DNA"/>
</dbReference>
<evidence type="ECO:0000256" key="3">
    <source>
        <dbReference type="ARBA" id="ARBA00005183"/>
    </source>
</evidence>
<evidence type="ECO:0000256" key="9">
    <source>
        <dbReference type="SAM" id="MobiDB-lite"/>
    </source>
</evidence>
<dbReference type="InterPro" id="IPR013342">
    <property type="entry name" value="Mandelate_racemase_C"/>
</dbReference>
<dbReference type="Gene3D" id="3.20.20.120">
    <property type="entry name" value="Enolase-like C-terminal domain"/>
    <property type="match status" value="1"/>
</dbReference>
<name>A0AAV9PNB7_9PEZI</name>
<dbReference type="SUPFAM" id="SSF51604">
    <property type="entry name" value="Enolase C-terminal domain-like"/>
    <property type="match status" value="1"/>
</dbReference>
<evidence type="ECO:0000313" key="11">
    <source>
        <dbReference type="EMBL" id="KAK5175409.1"/>
    </source>
</evidence>
<comment type="pathway">
    <text evidence="3">Carbohydrate acid metabolism; D-glucarate degradation; 2,5-dioxopentanoate from D-glucarate: step 1/2.</text>
</comment>
<evidence type="ECO:0000259" key="10">
    <source>
        <dbReference type="SMART" id="SM00922"/>
    </source>
</evidence>
<comment type="cofactor">
    <cofactor evidence="2">
        <name>Mg(2+)</name>
        <dbReference type="ChEBI" id="CHEBI:18420"/>
    </cofactor>
</comment>
<dbReference type="PANTHER" id="PTHR48080">
    <property type="entry name" value="D-GALACTONATE DEHYDRATASE-RELATED"/>
    <property type="match status" value="1"/>
</dbReference>
<dbReference type="GeneID" id="89921898"/>
<dbReference type="EC" id="4.2.1.40" evidence="5"/>
<comment type="similarity">
    <text evidence="4">Belongs to the mandelate racemase/muconate lactonizing enzyme family. GlucD subfamily.</text>
</comment>
<organism evidence="11 12">
    <name type="scientific">Saxophila tyrrhenica</name>
    <dbReference type="NCBI Taxonomy" id="1690608"/>
    <lineage>
        <taxon>Eukaryota</taxon>
        <taxon>Fungi</taxon>
        <taxon>Dikarya</taxon>
        <taxon>Ascomycota</taxon>
        <taxon>Pezizomycotina</taxon>
        <taxon>Dothideomycetes</taxon>
        <taxon>Dothideomycetidae</taxon>
        <taxon>Mycosphaerellales</taxon>
        <taxon>Extremaceae</taxon>
        <taxon>Saxophila</taxon>
    </lineage>
</organism>
<dbReference type="InterPro" id="IPR034593">
    <property type="entry name" value="DgoD-like"/>
</dbReference>
<sequence length="532" mass="57658">METEMQSSPSSPSEPPSFARTSAPSASPSVHKLESSSFSGLGTEAVKIAETGLSATERGRHVISKTEVLSGEAFVLLSLIAALELPTHPVSKLSCHTATFIMPSSAPTIKDIIVTPVAFHDPPLLNAVGVHEPFALRSIIEVVTDREENGKAIYGLGESYGDATHISRLQRAAERIKKSSIYDTNGIFRACAEVMGEDTSTGGDGMAGLVTTASATDKVFAAFEVACLDIQGKLAGVPVCDLLGGKVRDIVQYSAYLFYKWARHPGRDEEDEFGEALDPDSLVKQAKKMIDEYDFKAIKLKGGVFSPQQEVDAIKALREAYPNLPLRLDPNAAWSVETSKWVGKELEGIIEYLEDPADQIEGMAAVGKAVSMPLATNMAVVAFNHLPESIAQDAVQVVLSDHHFWGGLRKSQHLASICAVWNMRLSMHSNSHLGISLAAMTHLASATPNLDYACDTHWPWKRRDEDVVIDGALKWQKGGVVVPTAPGLGVELDRDRLAALHEQYKACGLTKRDDTTYMRKFQPGFSAAVPRF</sequence>
<dbReference type="Proteomes" id="UP001337655">
    <property type="component" value="Unassembled WGS sequence"/>
</dbReference>
<protein>
    <recommendedName>
        <fullName evidence="5">glucarate dehydratase</fullName>
        <ecNumber evidence="5">4.2.1.40</ecNumber>
    </recommendedName>
</protein>
<dbReference type="SMART" id="SM00922">
    <property type="entry name" value="MR_MLE"/>
    <property type="match status" value="1"/>
</dbReference>
<dbReference type="GO" id="GO:0008872">
    <property type="term" value="F:glucarate dehydratase activity"/>
    <property type="evidence" value="ECO:0007669"/>
    <property type="project" value="UniProtKB-EC"/>
</dbReference>
<keyword evidence="8" id="KW-0456">Lyase</keyword>
<dbReference type="InterPro" id="IPR029017">
    <property type="entry name" value="Enolase-like_N"/>
</dbReference>
<dbReference type="Pfam" id="PF13378">
    <property type="entry name" value="MR_MLE_C"/>
    <property type="match status" value="1"/>
</dbReference>
<evidence type="ECO:0000256" key="4">
    <source>
        <dbReference type="ARBA" id="ARBA00009938"/>
    </source>
</evidence>
<comment type="caution">
    <text evidence="11">The sequence shown here is derived from an EMBL/GenBank/DDBJ whole genome shotgun (WGS) entry which is preliminary data.</text>
</comment>
<dbReference type="GO" id="GO:0046872">
    <property type="term" value="F:metal ion binding"/>
    <property type="evidence" value="ECO:0007669"/>
    <property type="project" value="UniProtKB-KW"/>
</dbReference>
<evidence type="ECO:0000256" key="2">
    <source>
        <dbReference type="ARBA" id="ARBA00001946"/>
    </source>
</evidence>
<feature type="region of interest" description="Disordered" evidence="9">
    <location>
        <begin position="1"/>
        <end position="35"/>
    </location>
</feature>
<proteinExistence type="inferred from homology"/>
<keyword evidence="12" id="KW-1185">Reference proteome</keyword>
<dbReference type="RefSeq" id="XP_064664047.1">
    <property type="nucleotide sequence ID" value="XM_064797813.1"/>
</dbReference>
<dbReference type="PANTHER" id="PTHR48080:SF4">
    <property type="entry name" value="GLUCARATE DEHYDRATASE"/>
    <property type="match status" value="1"/>
</dbReference>
<dbReference type="Gene3D" id="3.30.390.10">
    <property type="entry name" value="Enolase-like, N-terminal domain"/>
    <property type="match status" value="1"/>
</dbReference>
<dbReference type="AlphaFoldDB" id="A0AAV9PNB7"/>
<reference evidence="11 12" key="1">
    <citation type="submission" date="2023-08" db="EMBL/GenBank/DDBJ databases">
        <title>Black Yeasts Isolated from many extreme environments.</title>
        <authorList>
            <person name="Coleine C."/>
            <person name="Stajich J.E."/>
            <person name="Selbmann L."/>
        </authorList>
    </citation>
    <scope>NUCLEOTIDE SEQUENCE [LARGE SCALE GENOMIC DNA]</scope>
    <source>
        <strain evidence="11 12">CCFEE 5935</strain>
    </source>
</reference>
<evidence type="ECO:0000256" key="1">
    <source>
        <dbReference type="ARBA" id="ARBA00001426"/>
    </source>
</evidence>
<accession>A0AAV9PNB7</accession>
<dbReference type="CDD" id="cd03323">
    <property type="entry name" value="D-glucarate_dehydratase"/>
    <property type="match status" value="1"/>
</dbReference>
<comment type="catalytic activity">
    <reaction evidence="1">
        <text>D-glucarate = 5-dehydro-4-deoxy-D-glucarate + H2O</text>
        <dbReference type="Rhea" id="RHEA:14573"/>
        <dbReference type="ChEBI" id="CHEBI:15377"/>
        <dbReference type="ChEBI" id="CHEBI:30612"/>
        <dbReference type="ChEBI" id="CHEBI:42819"/>
        <dbReference type="EC" id="4.2.1.40"/>
    </reaction>
</comment>
<dbReference type="InterPro" id="IPR034598">
    <property type="entry name" value="GlucD-like"/>
</dbReference>
<keyword evidence="6" id="KW-0479">Metal-binding</keyword>
<feature type="compositionally biased region" description="Polar residues" evidence="9">
    <location>
        <begin position="19"/>
        <end position="28"/>
    </location>
</feature>
<evidence type="ECO:0000313" key="12">
    <source>
        <dbReference type="Proteomes" id="UP001337655"/>
    </source>
</evidence>
<evidence type="ECO:0000256" key="7">
    <source>
        <dbReference type="ARBA" id="ARBA00022842"/>
    </source>
</evidence>
<keyword evidence="7" id="KW-0460">Magnesium</keyword>
<evidence type="ECO:0000256" key="8">
    <source>
        <dbReference type="ARBA" id="ARBA00023239"/>
    </source>
</evidence>
<gene>
    <name evidence="11" type="ORF">LTR77_000548</name>
</gene>
<dbReference type="InterPro" id="IPR029065">
    <property type="entry name" value="Enolase_C-like"/>
</dbReference>
<dbReference type="SFLD" id="SFLDG00055">
    <property type="entry name" value="glucarate_dehydratase"/>
    <property type="match status" value="1"/>
</dbReference>
<evidence type="ECO:0000256" key="6">
    <source>
        <dbReference type="ARBA" id="ARBA00022723"/>
    </source>
</evidence>
<dbReference type="SFLD" id="SFLDS00001">
    <property type="entry name" value="Enolase"/>
    <property type="match status" value="1"/>
</dbReference>
<dbReference type="InterPro" id="IPR036849">
    <property type="entry name" value="Enolase-like_C_sf"/>
</dbReference>
<feature type="domain" description="Mandelate racemase/muconate lactonizing enzyme C-terminal" evidence="10">
    <location>
        <begin position="279"/>
        <end position="373"/>
    </location>
</feature>